<dbReference type="InterPro" id="IPR035897">
    <property type="entry name" value="Toll_tir_struct_dom_sf"/>
</dbReference>
<evidence type="ECO:0000313" key="2">
    <source>
        <dbReference type="EMBL" id="RFU88139.1"/>
    </source>
</evidence>
<sequence length="711" mass="75947">MTQGDADAQAGVSIHGDQAAQWDVFVSYSRADVQQAGVLAAALREQGLRVFVDETSVEDFASITTTITGALARSKSLLAFYSARYPHSRACQWELTYAYLAGQREGDPRKRVLVVNPDAGAGHVQPVELRDARHWPWPSTPSALGRFAARVAAHTAELVDAMSAPRAYPDGRAAPGSWLPAPARTGSSHFTGRLREQWHIHTALHRHHTPLVAPSSGGSGRTAQLRGMAGIGKSLLAQEYALRFGSAFPGGVFWFDLHGLQGAEPSAVMDAYAEQVATVTDALGLGSGGPERQLRQSLSRLAVFLGEQGSPCLWTVDGLPDGLSEEHLNLLRGPHLLASTLITTRSRRYGGFAEPVDLGPLPDADSLQLLTARHTPRGEAEQAAAAALVHDVGGHPQALGILRELAAAGFTRTRNRLHAPGPDILAGELTGTLLPDPLAGRAPTADILRLLAVACPAPLSSKTLETALGTVPPYDPWETASLTAHTLDALLGTGALTPSPAHDGTWTVHPLLARTVRRHDEDIARQEDLRRALLHALTEPAAPSPVPVAQALEAGSRGLWRNGPSEPGPQERSAAFDLQVELVTRVGVQPLPAEEGSLREALTSLHTLFASARAALHQIAAQTESPGALPLVISHLVNDQLRPFLTTWHTALRRHEAARPADVGAFEHEQNWPRATEMRIALDKLRTPLVSAAHELGHICGVDLLDGSRRP</sequence>
<evidence type="ECO:0000313" key="3">
    <source>
        <dbReference type="Proteomes" id="UP000263094"/>
    </source>
</evidence>
<keyword evidence="3" id="KW-1185">Reference proteome</keyword>
<dbReference type="AlphaFoldDB" id="A0A372MB75"/>
<dbReference type="GO" id="GO:0007165">
    <property type="term" value="P:signal transduction"/>
    <property type="evidence" value="ECO:0007669"/>
    <property type="project" value="InterPro"/>
</dbReference>
<dbReference type="Gene3D" id="3.40.50.10140">
    <property type="entry name" value="Toll/interleukin-1 receptor homology (TIR) domain"/>
    <property type="match status" value="1"/>
</dbReference>
<proteinExistence type="predicted"/>
<comment type="caution">
    <text evidence="2">The sequence shown here is derived from an EMBL/GenBank/DDBJ whole genome shotgun (WGS) entry which is preliminary data.</text>
</comment>
<name>A0A372MB75_9ACTN</name>
<reference evidence="2 3" key="1">
    <citation type="submission" date="2018-08" db="EMBL/GenBank/DDBJ databases">
        <title>Isolation, diversity and antifungal activity of Actinobacteria from wheat.</title>
        <authorList>
            <person name="Han C."/>
        </authorList>
    </citation>
    <scope>NUCLEOTIDE SEQUENCE [LARGE SCALE GENOMIC DNA]</scope>
    <source>
        <strain evidence="2 3">NEAU-YY421</strain>
    </source>
</reference>
<evidence type="ECO:0000259" key="1">
    <source>
        <dbReference type="PROSITE" id="PS50104"/>
    </source>
</evidence>
<dbReference type="Pfam" id="PF13676">
    <property type="entry name" value="TIR_2"/>
    <property type="match status" value="1"/>
</dbReference>
<dbReference type="Proteomes" id="UP000263094">
    <property type="component" value="Unassembled WGS sequence"/>
</dbReference>
<feature type="domain" description="TIR" evidence="1">
    <location>
        <begin position="20"/>
        <end position="155"/>
    </location>
</feature>
<gene>
    <name evidence="2" type="ORF">DY218_03220</name>
</gene>
<dbReference type="InterPro" id="IPR000157">
    <property type="entry name" value="TIR_dom"/>
</dbReference>
<dbReference type="SUPFAM" id="SSF52200">
    <property type="entry name" value="Toll/Interleukin receptor TIR domain"/>
    <property type="match status" value="1"/>
</dbReference>
<dbReference type="EMBL" id="QUAK01000016">
    <property type="protein sequence ID" value="RFU88139.1"/>
    <property type="molecule type" value="Genomic_DNA"/>
</dbReference>
<dbReference type="InterPro" id="IPR027417">
    <property type="entry name" value="P-loop_NTPase"/>
</dbReference>
<organism evidence="2 3">
    <name type="scientific">Streptomyces triticagri</name>
    <dbReference type="NCBI Taxonomy" id="2293568"/>
    <lineage>
        <taxon>Bacteria</taxon>
        <taxon>Bacillati</taxon>
        <taxon>Actinomycetota</taxon>
        <taxon>Actinomycetes</taxon>
        <taxon>Kitasatosporales</taxon>
        <taxon>Streptomycetaceae</taxon>
        <taxon>Streptomyces</taxon>
    </lineage>
</organism>
<dbReference type="Gene3D" id="3.40.50.300">
    <property type="entry name" value="P-loop containing nucleotide triphosphate hydrolases"/>
    <property type="match status" value="1"/>
</dbReference>
<dbReference type="OrthoDB" id="3490462at2"/>
<dbReference type="SUPFAM" id="SSF52540">
    <property type="entry name" value="P-loop containing nucleoside triphosphate hydrolases"/>
    <property type="match status" value="1"/>
</dbReference>
<protein>
    <submittedName>
        <fullName evidence="2">Toll/interleukin-1 receptor domain-containing protein</fullName>
    </submittedName>
</protein>
<accession>A0A372MB75</accession>
<keyword evidence="2" id="KW-0675">Receptor</keyword>
<dbReference type="PROSITE" id="PS50104">
    <property type="entry name" value="TIR"/>
    <property type="match status" value="1"/>
</dbReference>